<proteinExistence type="predicted"/>
<dbReference type="AlphaFoldDB" id="A0AAV4WZA0"/>
<reference evidence="1 2" key="1">
    <citation type="submission" date="2021-06" db="EMBL/GenBank/DDBJ databases">
        <title>Caerostris extrusa draft genome.</title>
        <authorList>
            <person name="Kono N."/>
            <person name="Arakawa K."/>
        </authorList>
    </citation>
    <scope>NUCLEOTIDE SEQUENCE [LARGE SCALE GENOMIC DNA]</scope>
</reference>
<name>A0AAV4WZA0_CAEEX</name>
<gene>
    <name evidence="1" type="ORF">CEXT_701641</name>
</gene>
<comment type="caution">
    <text evidence="1">The sequence shown here is derived from an EMBL/GenBank/DDBJ whole genome shotgun (WGS) entry which is preliminary data.</text>
</comment>
<protein>
    <submittedName>
        <fullName evidence="1">Uncharacterized protein</fullName>
    </submittedName>
</protein>
<evidence type="ECO:0000313" key="1">
    <source>
        <dbReference type="EMBL" id="GIY87836.1"/>
    </source>
</evidence>
<keyword evidence="2" id="KW-1185">Reference proteome</keyword>
<accession>A0AAV4WZA0</accession>
<organism evidence="1 2">
    <name type="scientific">Caerostris extrusa</name>
    <name type="common">Bark spider</name>
    <name type="synonym">Caerostris bankana</name>
    <dbReference type="NCBI Taxonomy" id="172846"/>
    <lineage>
        <taxon>Eukaryota</taxon>
        <taxon>Metazoa</taxon>
        <taxon>Ecdysozoa</taxon>
        <taxon>Arthropoda</taxon>
        <taxon>Chelicerata</taxon>
        <taxon>Arachnida</taxon>
        <taxon>Araneae</taxon>
        <taxon>Araneomorphae</taxon>
        <taxon>Entelegynae</taxon>
        <taxon>Araneoidea</taxon>
        <taxon>Araneidae</taxon>
        <taxon>Caerostris</taxon>
    </lineage>
</organism>
<evidence type="ECO:0000313" key="2">
    <source>
        <dbReference type="Proteomes" id="UP001054945"/>
    </source>
</evidence>
<dbReference type="EMBL" id="BPLR01016983">
    <property type="protein sequence ID" value="GIY87836.1"/>
    <property type="molecule type" value="Genomic_DNA"/>
</dbReference>
<sequence length="121" mass="13845">MLSSLPVCIFRVPDKEAVFQKRFDYGLLKKEIAASLVRSILFLHTAVIIISLRDRIPFQSENRFPPLFVSSEDHGGQLFGIKTDGIRMRKHESEHLVEGNVGSIRFVFLRKNPHAFCFASK</sequence>
<dbReference type="Proteomes" id="UP001054945">
    <property type="component" value="Unassembled WGS sequence"/>
</dbReference>